<reference evidence="2" key="1">
    <citation type="journal article" date="2019" name="Int. J. Syst. Evol. Microbiol.">
        <title>The Global Catalogue of Microorganisms (GCM) 10K type strain sequencing project: providing services to taxonomists for standard genome sequencing and annotation.</title>
        <authorList>
            <consortium name="The Broad Institute Genomics Platform"/>
            <consortium name="The Broad Institute Genome Sequencing Center for Infectious Disease"/>
            <person name="Wu L."/>
            <person name="Ma J."/>
        </authorList>
    </citation>
    <scope>NUCLEOTIDE SEQUENCE [LARGE SCALE GENOMIC DNA]</scope>
    <source>
        <strain evidence="2">JCM 31486</strain>
    </source>
</reference>
<comment type="caution">
    <text evidence="1">The sequence shown here is derived from an EMBL/GenBank/DDBJ whole genome shotgun (WGS) entry which is preliminary data.</text>
</comment>
<dbReference type="Proteomes" id="UP001597045">
    <property type="component" value="Unassembled WGS sequence"/>
</dbReference>
<evidence type="ECO:0000313" key="2">
    <source>
        <dbReference type="Proteomes" id="UP001597045"/>
    </source>
</evidence>
<organism evidence="1 2">
    <name type="scientific">Kibdelosporangium lantanae</name>
    <dbReference type="NCBI Taxonomy" id="1497396"/>
    <lineage>
        <taxon>Bacteria</taxon>
        <taxon>Bacillati</taxon>
        <taxon>Actinomycetota</taxon>
        <taxon>Actinomycetes</taxon>
        <taxon>Pseudonocardiales</taxon>
        <taxon>Pseudonocardiaceae</taxon>
        <taxon>Kibdelosporangium</taxon>
    </lineage>
</organism>
<proteinExistence type="predicted"/>
<gene>
    <name evidence="1" type="ORF">ACFQ1S_00095</name>
</gene>
<keyword evidence="2" id="KW-1185">Reference proteome</keyword>
<name>A0ABW3M2J3_9PSEU</name>
<dbReference type="EMBL" id="JBHTIS010000002">
    <property type="protein sequence ID" value="MFD1044107.1"/>
    <property type="molecule type" value="Genomic_DNA"/>
</dbReference>
<protein>
    <submittedName>
        <fullName evidence="1">Uncharacterized protein</fullName>
    </submittedName>
</protein>
<sequence length="127" mass="13271">MVSHVAVARGIVSNPFDDAPEMMLAGNAPIDNTKAHVLEKLYESGLLNTFDRYLNVPPWASAAWVLAGNASAKTREQVGLEIAVSAPTPIGMAVADGDTPDLGPGRSPARLAPRLASSIQVSYVDGC</sequence>
<accession>A0ABW3M2J3</accession>
<evidence type="ECO:0000313" key="1">
    <source>
        <dbReference type="EMBL" id="MFD1044107.1"/>
    </source>
</evidence>